<dbReference type="InterPro" id="IPR002181">
    <property type="entry name" value="Fibrinogen_a/b/g_C_dom"/>
</dbReference>
<dbReference type="PANTHER" id="PTHR19143">
    <property type="entry name" value="FIBRINOGEN/TENASCIN/ANGIOPOEITIN"/>
    <property type="match status" value="1"/>
</dbReference>
<proteinExistence type="predicted"/>
<evidence type="ECO:0000313" key="4">
    <source>
        <dbReference type="Proteomes" id="UP000242188"/>
    </source>
</evidence>
<evidence type="ECO:0000313" key="3">
    <source>
        <dbReference type="EMBL" id="OWF51302.1"/>
    </source>
</evidence>
<dbReference type="PANTHER" id="PTHR19143:SF327">
    <property type="entry name" value="FI21813P1-RELATED"/>
    <property type="match status" value="1"/>
</dbReference>
<dbReference type="Proteomes" id="UP000242188">
    <property type="component" value="Unassembled WGS sequence"/>
</dbReference>
<dbReference type="CDD" id="cd00087">
    <property type="entry name" value="FReD"/>
    <property type="match status" value="1"/>
</dbReference>
<organism evidence="3 4">
    <name type="scientific">Mizuhopecten yessoensis</name>
    <name type="common">Japanese scallop</name>
    <name type="synonym">Patinopecten yessoensis</name>
    <dbReference type="NCBI Taxonomy" id="6573"/>
    <lineage>
        <taxon>Eukaryota</taxon>
        <taxon>Metazoa</taxon>
        <taxon>Spiralia</taxon>
        <taxon>Lophotrochozoa</taxon>
        <taxon>Mollusca</taxon>
        <taxon>Bivalvia</taxon>
        <taxon>Autobranchia</taxon>
        <taxon>Pteriomorphia</taxon>
        <taxon>Pectinida</taxon>
        <taxon>Pectinoidea</taxon>
        <taxon>Pectinidae</taxon>
        <taxon>Mizuhopecten</taxon>
    </lineage>
</organism>
<keyword evidence="4" id="KW-1185">Reference proteome</keyword>
<dbReference type="Pfam" id="PF00147">
    <property type="entry name" value="Fibrinogen_C"/>
    <property type="match status" value="1"/>
</dbReference>
<dbReference type="InterPro" id="IPR003609">
    <property type="entry name" value="Pan_app"/>
</dbReference>
<feature type="domain" description="Fibrinogen C-terminal" evidence="2">
    <location>
        <begin position="86"/>
        <end position="299"/>
    </location>
</feature>
<dbReference type="InterPro" id="IPR050373">
    <property type="entry name" value="Fibrinogen_C-term_domain"/>
</dbReference>
<protein>
    <submittedName>
        <fullName evidence="3">Ficolin-3</fullName>
    </submittedName>
</protein>
<comment type="caution">
    <text evidence="3">The sequence shown here is derived from an EMBL/GenBank/DDBJ whole genome shotgun (WGS) entry which is preliminary data.</text>
</comment>
<dbReference type="InterPro" id="IPR014716">
    <property type="entry name" value="Fibrinogen_a/b/g_C_1"/>
</dbReference>
<gene>
    <name evidence="3" type="ORF">KP79_PYT24276</name>
</gene>
<evidence type="ECO:0000259" key="2">
    <source>
        <dbReference type="PROSITE" id="PS51406"/>
    </source>
</evidence>
<dbReference type="NCBIfam" id="NF040941">
    <property type="entry name" value="GGGWT_bact"/>
    <property type="match status" value="1"/>
</dbReference>
<feature type="domain" description="Apple" evidence="1">
    <location>
        <begin position="8"/>
        <end position="87"/>
    </location>
</feature>
<dbReference type="STRING" id="6573.A0A210QRE0"/>
<name>A0A210QRE0_MIZYE</name>
<dbReference type="PROSITE" id="PS51406">
    <property type="entry name" value="FIBRINOGEN_C_2"/>
    <property type="match status" value="1"/>
</dbReference>
<dbReference type="PROSITE" id="PS50948">
    <property type="entry name" value="PAN"/>
    <property type="match status" value="1"/>
</dbReference>
<dbReference type="AlphaFoldDB" id="A0A210QRE0"/>
<dbReference type="OrthoDB" id="7972392at2759"/>
<evidence type="ECO:0000259" key="1">
    <source>
        <dbReference type="PROSITE" id="PS50948"/>
    </source>
</evidence>
<dbReference type="SUPFAM" id="SSF56496">
    <property type="entry name" value="Fibrinogen C-terminal domain-like"/>
    <property type="match status" value="1"/>
</dbReference>
<sequence>MHSATATCTDEKYREVTKTIEQNHAGSVLRTSSWNSKLGCASTCDTSRCMSFSFSSTTKECKTYEEEICYRDDGVESSSLRFYTKVVQLDSLNNCGDVPTVHCSGVYTLTPAGSNVDVFCDMDTVGGPWTIIASRYDGSVDFYKSWNEYKSGFGSLTGEFWLGFENVRLLLAQKMKLRIEMEGWSGPLKYVEYDTFDLSDEASEYTLTIGEYSSPDRLYDALDYHNGRPFSTFDNDNDSGDNCAITAHGAWWYKNCLDSNLFGKYMSKNAYTSMVWLHFYANSTMYVTVKTVRMMLRKK</sequence>
<dbReference type="GO" id="GO:0005615">
    <property type="term" value="C:extracellular space"/>
    <property type="evidence" value="ECO:0007669"/>
    <property type="project" value="TreeGrafter"/>
</dbReference>
<reference evidence="3 4" key="1">
    <citation type="journal article" date="2017" name="Nat. Ecol. Evol.">
        <title>Scallop genome provides insights into evolution of bilaterian karyotype and development.</title>
        <authorList>
            <person name="Wang S."/>
            <person name="Zhang J."/>
            <person name="Jiao W."/>
            <person name="Li J."/>
            <person name="Xun X."/>
            <person name="Sun Y."/>
            <person name="Guo X."/>
            <person name="Huan P."/>
            <person name="Dong B."/>
            <person name="Zhang L."/>
            <person name="Hu X."/>
            <person name="Sun X."/>
            <person name="Wang J."/>
            <person name="Zhao C."/>
            <person name="Wang Y."/>
            <person name="Wang D."/>
            <person name="Huang X."/>
            <person name="Wang R."/>
            <person name="Lv J."/>
            <person name="Li Y."/>
            <person name="Zhang Z."/>
            <person name="Liu B."/>
            <person name="Lu W."/>
            <person name="Hui Y."/>
            <person name="Liang J."/>
            <person name="Zhou Z."/>
            <person name="Hou R."/>
            <person name="Li X."/>
            <person name="Liu Y."/>
            <person name="Li H."/>
            <person name="Ning X."/>
            <person name="Lin Y."/>
            <person name="Zhao L."/>
            <person name="Xing Q."/>
            <person name="Dou J."/>
            <person name="Li Y."/>
            <person name="Mao J."/>
            <person name="Guo H."/>
            <person name="Dou H."/>
            <person name="Li T."/>
            <person name="Mu C."/>
            <person name="Jiang W."/>
            <person name="Fu Q."/>
            <person name="Fu X."/>
            <person name="Miao Y."/>
            <person name="Liu J."/>
            <person name="Yu Q."/>
            <person name="Li R."/>
            <person name="Liao H."/>
            <person name="Li X."/>
            <person name="Kong Y."/>
            <person name="Jiang Z."/>
            <person name="Chourrout D."/>
            <person name="Li R."/>
            <person name="Bao Z."/>
        </authorList>
    </citation>
    <scope>NUCLEOTIDE SEQUENCE [LARGE SCALE GENOMIC DNA]</scope>
    <source>
        <strain evidence="3 4">PY_sf001</strain>
    </source>
</reference>
<dbReference type="EMBL" id="NEDP02002300">
    <property type="protein sequence ID" value="OWF51302.1"/>
    <property type="molecule type" value="Genomic_DNA"/>
</dbReference>
<dbReference type="Gene3D" id="3.90.215.10">
    <property type="entry name" value="Gamma Fibrinogen, chain A, domain 1"/>
    <property type="match status" value="1"/>
</dbReference>
<dbReference type="SMART" id="SM00186">
    <property type="entry name" value="FBG"/>
    <property type="match status" value="1"/>
</dbReference>
<accession>A0A210QRE0</accession>
<dbReference type="InterPro" id="IPR036056">
    <property type="entry name" value="Fibrinogen-like_C"/>
</dbReference>